<feature type="domain" description="Glyoxalase-like" evidence="1">
    <location>
        <begin position="4"/>
        <end position="181"/>
    </location>
</feature>
<accession>A0A5C8NKN2</accession>
<dbReference type="InterPro" id="IPR029068">
    <property type="entry name" value="Glyas_Bleomycin-R_OHBP_Dase"/>
</dbReference>
<dbReference type="Proteomes" id="UP000321574">
    <property type="component" value="Unassembled WGS sequence"/>
</dbReference>
<dbReference type="PANTHER" id="PTHR40265">
    <property type="entry name" value="BLL2707 PROTEIN"/>
    <property type="match status" value="1"/>
</dbReference>
<sequence length="213" mass="24854">MLALDHIVVSVKDAEKTSEEKSGSLSIKAIKGGNHEEWGTFNYLAHFANDSYLEWLSINDKTKAQESDNPLIQHLLYIQEKVEEPFPFQFALRTDDLDGYIEHFKAKQIPFKGPIHGERTKPDGTTLKWRMLFPEYNIETEMLPFLIQWDTPNKVPGLDNPQAITSIKYGDLSKEKFAHIYQLKPRKIQKNYLRLQNTKLYFTKDKPFSYKLT</sequence>
<dbReference type="RefSeq" id="WP_147668738.1">
    <property type="nucleotide sequence ID" value="NZ_VDUW01000010.1"/>
</dbReference>
<reference evidence="2 3" key="1">
    <citation type="submission" date="2019-06" db="EMBL/GenBank/DDBJ databases">
        <title>Cerasibacillus sp. nov., isolated from maize field.</title>
        <authorList>
            <person name="Lin S.-Y."/>
            <person name="Tsai C.-F."/>
            <person name="Young C.-C."/>
        </authorList>
    </citation>
    <scope>NUCLEOTIDE SEQUENCE [LARGE SCALE GENOMIC DNA]</scope>
    <source>
        <strain evidence="2 3">CC-CFT480</strain>
    </source>
</reference>
<evidence type="ECO:0000313" key="3">
    <source>
        <dbReference type="Proteomes" id="UP000321574"/>
    </source>
</evidence>
<proteinExistence type="predicted"/>
<dbReference type="InterPro" id="IPR025870">
    <property type="entry name" value="Glyoxalase-like_dom"/>
</dbReference>
<dbReference type="Gene3D" id="3.10.180.10">
    <property type="entry name" value="2,3-Dihydroxybiphenyl 1,2-Dioxygenase, domain 1"/>
    <property type="match status" value="1"/>
</dbReference>
<evidence type="ECO:0000259" key="1">
    <source>
        <dbReference type="Pfam" id="PF13468"/>
    </source>
</evidence>
<dbReference type="EMBL" id="VDUW01000010">
    <property type="protein sequence ID" value="TXL61700.1"/>
    <property type="molecule type" value="Genomic_DNA"/>
</dbReference>
<dbReference type="SUPFAM" id="SSF54593">
    <property type="entry name" value="Glyoxalase/Bleomycin resistance protein/Dihydroxybiphenyl dioxygenase"/>
    <property type="match status" value="1"/>
</dbReference>
<gene>
    <name evidence="2" type="ORF">FHP05_12520</name>
</gene>
<organism evidence="2 3">
    <name type="scientific">Cerasibacillus terrae</name>
    <dbReference type="NCBI Taxonomy" id="2498845"/>
    <lineage>
        <taxon>Bacteria</taxon>
        <taxon>Bacillati</taxon>
        <taxon>Bacillota</taxon>
        <taxon>Bacilli</taxon>
        <taxon>Bacillales</taxon>
        <taxon>Bacillaceae</taxon>
        <taxon>Cerasibacillus</taxon>
    </lineage>
</organism>
<dbReference type="Pfam" id="PF13468">
    <property type="entry name" value="Glyoxalase_3"/>
    <property type="match status" value="1"/>
</dbReference>
<comment type="caution">
    <text evidence="2">The sequence shown here is derived from an EMBL/GenBank/DDBJ whole genome shotgun (WGS) entry which is preliminary data.</text>
</comment>
<name>A0A5C8NKN2_9BACI</name>
<keyword evidence="3" id="KW-1185">Reference proteome</keyword>
<protein>
    <submittedName>
        <fullName evidence="2">VOC family protein</fullName>
    </submittedName>
</protein>
<evidence type="ECO:0000313" key="2">
    <source>
        <dbReference type="EMBL" id="TXL61700.1"/>
    </source>
</evidence>
<dbReference type="OrthoDB" id="9111355at2"/>
<dbReference type="PANTHER" id="PTHR40265:SF1">
    <property type="entry name" value="GLYOXALASE-LIKE DOMAIN-CONTAINING PROTEIN"/>
    <property type="match status" value="1"/>
</dbReference>
<dbReference type="AlphaFoldDB" id="A0A5C8NKN2"/>